<accession>A0A914IHA1</accession>
<feature type="region of interest" description="Disordered" evidence="2">
    <location>
        <begin position="489"/>
        <end position="518"/>
    </location>
</feature>
<evidence type="ECO:0000256" key="2">
    <source>
        <dbReference type="SAM" id="MobiDB-lite"/>
    </source>
</evidence>
<organism evidence="5 6">
    <name type="scientific">Globodera rostochiensis</name>
    <name type="common">Golden nematode worm</name>
    <name type="synonym">Heterodera rostochiensis</name>
    <dbReference type="NCBI Taxonomy" id="31243"/>
    <lineage>
        <taxon>Eukaryota</taxon>
        <taxon>Metazoa</taxon>
        <taxon>Ecdysozoa</taxon>
        <taxon>Nematoda</taxon>
        <taxon>Chromadorea</taxon>
        <taxon>Rhabditida</taxon>
        <taxon>Tylenchina</taxon>
        <taxon>Tylenchomorpha</taxon>
        <taxon>Tylenchoidea</taxon>
        <taxon>Heteroderidae</taxon>
        <taxon>Heteroderinae</taxon>
        <taxon>Globodera</taxon>
    </lineage>
</organism>
<dbReference type="SUPFAM" id="SSF54928">
    <property type="entry name" value="RNA-binding domain, RBD"/>
    <property type="match status" value="1"/>
</dbReference>
<dbReference type="GO" id="GO:0045892">
    <property type="term" value="P:negative regulation of DNA-templated transcription"/>
    <property type="evidence" value="ECO:0007669"/>
    <property type="project" value="InterPro"/>
</dbReference>
<protein>
    <submittedName>
        <fullName evidence="6">RRM domain-containing protein</fullName>
    </submittedName>
</protein>
<dbReference type="GO" id="GO:0003723">
    <property type="term" value="F:RNA binding"/>
    <property type="evidence" value="ECO:0007669"/>
    <property type="project" value="UniProtKB-UniRule"/>
</dbReference>
<dbReference type="WBParaSite" id="Gr19_v10_g9892.t2">
    <property type="protein sequence ID" value="Gr19_v10_g9892.t2"/>
    <property type="gene ID" value="Gr19_v10_g9892"/>
</dbReference>
<dbReference type="InterPro" id="IPR012677">
    <property type="entry name" value="Nucleotide-bd_a/b_plait_sf"/>
</dbReference>
<dbReference type="InterPro" id="IPR035979">
    <property type="entry name" value="RBD_domain_sf"/>
</dbReference>
<dbReference type="InterPro" id="IPR028851">
    <property type="entry name" value="Pphln1"/>
</dbReference>
<evidence type="ECO:0000259" key="4">
    <source>
        <dbReference type="PROSITE" id="PS50102"/>
    </source>
</evidence>
<dbReference type="CDD" id="cd00590">
    <property type="entry name" value="RRM_SF"/>
    <property type="match status" value="1"/>
</dbReference>
<feature type="compositionally biased region" description="Polar residues" evidence="2">
    <location>
        <begin position="495"/>
        <end position="514"/>
    </location>
</feature>
<evidence type="ECO:0000313" key="6">
    <source>
        <dbReference type="WBParaSite" id="Gr19_v10_g9892.t2"/>
    </source>
</evidence>
<dbReference type="InterPro" id="IPR000504">
    <property type="entry name" value="RRM_dom"/>
</dbReference>
<feature type="compositionally biased region" description="Polar residues" evidence="2">
    <location>
        <begin position="347"/>
        <end position="360"/>
    </location>
</feature>
<evidence type="ECO:0000313" key="5">
    <source>
        <dbReference type="Proteomes" id="UP000887572"/>
    </source>
</evidence>
<dbReference type="Proteomes" id="UP000887572">
    <property type="component" value="Unplaced"/>
</dbReference>
<keyword evidence="1" id="KW-0694">RNA-binding</keyword>
<name>A0A914IHA1_GLORO</name>
<feature type="compositionally biased region" description="Basic and acidic residues" evidence="2">
    <location>
        <begin position="186"/>
        <end position="197"/>
    </location>
</feature>
<dbReference type="Pfam" id="PF25234">
    <property type="entry name" value="Periphilin_C"/>
    <property type="match status" value="1"/>
</dbReference>
<feature type="region of interest" description="Disordered" evidence="2">
    <location>
        <begin position="153"/>
        <end position="374"/>
    </location>
</feature>
<feature type="compositionally biased region" description="Low complexity" evidence="2">
    <location>
        <begin position="299"/>
        <end position="309"/>
    </location>
</feature>
<evidence type="ECO:0000256" key="1">
    <source>
        <dbReference type="PROSITE-ProRule" id="PRU00176"/>
    </source>
</evidence>
<dbReference type="AlphaFoldDB" id="A0A914IHA1"/>
<feature type="compositionally biased region" description="Acidic residues" evidence="2">
    <location>
        <begin position="335"/>
        <end position="346"/>
    </location>
</feature>
<feature type="compositionally biased region" description="Basic residues" evidence="2">
    <location>
        <begin position="225"/>
        <end position="239"/>
    </location>
</feature>
<dbReference type="InterPro" id="IPR057603">
    <property type="entry name" value="Periphilin-1_C"/>
</dbReference>
<feature type="domain" description="RRM" evidence="4">
    <location>
        <begin position="55"/>
        <end position="133"/>
    </location>
</feature>
<keyword evidence="3" id="KW-0732">Signal</keyword>
<dbReference type="GO" id="GO:0097355">
    <property type="term" value="P:protein localization to heterochromatin"/>
    <property type="evidence" value="ECO:0007669"/>
    <property type="project" value="TreeGrafter"/>
</dbReference>
<dbReference type="Pfam" id="PF00076">
    <property type="entry name" value="RRM_1"/>
    <property type="match status" value="1"/>
</dbReference>
<proteinExistence type="predicted"/>
<dbReference type="PANTHER" id="PTHR15836">
    <property type="entry name" value="PERIPHILIN 1"/>
    <property type="match status" value="1"/>
</dbReference>
<keyword evidence="5" id="KW-1185">Reference proteome</keyword>
<sequence length="674" mass="73592">METLLQLLCLVCSTRHVTRLVVVVLTPRSPTNFDNTVMWRRNDRINERDVPESQHTIFIRGLPGEMGTDQLRDFFEKDFGACSFDFVKVSPDRSKLYVAVRFESKSCARDVMENFGGEGELLGYQVEMSWFRDIRRYLAHCAKQAILSQGVRPSRFRGGVGGGGGGGGGGAMAHRRGHQRGAGTGHRAERDVQERSRSSRSRSADANSRTRSPNSRKGTPDSRSSRRTRSAASRSRSRTKSASSVARSSPEREKSSLDYSDIATTKKKEQRELSPSPTPPPVKKPKKSAKKKRHRERAAAAAAVTATPIKKQKQQRELTPPQSSSLSPDRRSDSDVEVASDDDDNTNNDMAVNSTGGSNKQQQQHHHQQQQPAVVALKKNYGASAAATAPATAPSFASRHIPAGTVAASAAAAAAAGGCVGVSAAEALIKTELRNQTIMLDMSDPKAAAHPLHSFKAFGEQQQQPFVDRLLNDCVRVDPVTTAAAALTNNGTNLSPFSSQMRNGTDNNMAGSKMQQQQQQHQNCGGGMAVGGVGGSGGAGLALNNFKEIQRAILLDVRYKPQEASAAADEDSASLGQLRLSSLSRKTLTEDKREEKVAKLSPELRDRVNKKKRQLELSYRNDCETYGLVANKLVAKDRLLEDRLKLALLETMKELEAETMKQLDDFLDQISFMF</sequence>
<feature type="chain" id="PRO_5037386985" evidence="3">
    <location>
        <begin position="20"/>
        <end position="674"/>
    </location>
</feature>
<dbReference type="GO" id="GO:0005654">
    <property type="term" value="C:nucleoplasm"/>
    <property type="evidence" value="ECO:0007669"/>
    <property type="project" value="TreeGrafter"/>
</dbReference>
<reference evidence="6" key="1">
    <citation type="submission" date="2022-11" db="UniProtKB">
        <authorList>
            <consortium name="WormBaseParasite"/>
        </authorList>
    </citation>
    <scope>IDENTIFICATION</scope>
</reference>
<evidence type="ECO:0000256" key="3">
    <source>
        <dbReference type="SAM" id="SignalP"/>
    </source>
</evidence>
<dbReference type="PANTHER" id="PTHR15836:SF4">
    <property type="entry name" value="PERIPHILIN-1"/>
    <property type="match status" value="1"/>
</dbReference>
<feature type="compositionally biased region" description="Gly residues" evidence="2">
    <location>
        <begin position="158"/>
        <end position="171"/>
    </location>
</feature>
<dbReference type="SMART" id="SM00360">
    <property type="entry name" value="RRM"/>
    <property type="match status" value="1"/>
</dbReference>
<feature type="signal peptide" evidence="3">
    <location>
        <begin position="1"/>
        <end position="19"/>
    </location>
</feature>
<feature type="compositionally biased region" description="Basic residues" evidence="2">
    <location>
        <begin position="283"/>
        <end position="296"/>
    </location>
</feature>
<dbReference type="Gene3D" id="3.30.70.330">
    <property type="match status" value="1"/>
</dbReference>
<dbReference type="PROSITE" id="PS50102">
    <property type="entry name" value="RRM"/>
    <property type="match status" value="1"/>
</dbReference>
<dbReference type="GO" id="GO:0045814">
    <property type="term" value="P:negative regulation of gene expression, epigenetic"/>
    <property type="evidence" value="ECO:0007669"/>
    <property type="project" value="TreeGrafter"/>
</dbReference>